<comment type="caution">
    <text evidence="2">The sequence shown here is derived from an EMBL/GenBank/DDBJ whole genome shotgun (WGS) entry which is preliminary data.</text>
</comment>
<feature type="signal peptide" evidence="1">
    <location>
        <begin position="1"/>
        <end position="20"/>
    </location>
</feature>
<dbReference type="OrthoDB" id="10644053at2759"/>
<organism evidence="2 3">
    <name type="scientific">Dissostichus mawsoni</name>
    <name type="common">Antarctic cod</name>
    <dbReference type="NCBI Taxonomy" id="36200"/>
    <lineage>
        <taxon>Eukaryota</taxon>
        <taxon>Metazoa</taxon>
        <taxon>Chordata</taxon>
        <taxon>Craniata</taxon>
        <taxon>Vertebrata</taxon>
        <taxon>Euteleostomi</taxon>
        <taxon>Actinopterygii</taxon>
        <taxon>Neopterygii</taxon>
        <taxon>Teleostei</taxon>
        <taxon>Neoteleostei</taxon>
        <taxon>Acanthomorphata</taxon>
        <taxon>Eupercaria</taxon>
        <taxon>Perciformes</taxon>
        <taxon>Notothenioidei</taxon>
        <taxon>Nototheniidae</taxon>
        <taxon>Dissostichus</taxon>
    </lineage>
</organism>
<protein>
    <recommendedName>
        <fullName evidence="4">C2H2-type domain-containing protein</fullName>
    </recommendedName>
</protein>
<sequence>MKQWMRATLHITFSLASTEAFLRASLLLYCSTLSSWSERCSIPATRCTAVATASRLVSSMVVLSLRNVRQTNTAGRVEPPTGQLKNCINSLTSLRRVHCDEESDVTVSEHDLQSNGTQIFSADEPLTDRHSEVQIFRRFPFCCNWMKWTCKLCRFSSYNEKAIVNHYKEKHGRGRRGFCCIYPNCLTVPNPIQIKILFSGELHPFYYGCKQSFTYHSQQFKKLWMIYLILVNLLDN</sequence>
<name>A0A7J5XLA4_DISMA</name>
<dbReference type="AlphaFoldDB" id="A0A7J5XLA4"/>
<evidence type="ECO:0000256" key="1">
    <source>
        <dbReference type="SAM" id="SignalP"/>
    </source>
</evidence>
<gene>
    <name evidence="2" type="ORF">F7725_009391</name>
</gene>
<evidence type="ECO:0000313" key="2">
    <source>
        <dbReference type="EMBL" id="KAF3837623.1"/>
    </source>
</evidence>
<reference evidence="2 3" key="1">
    <citation type="submission" date="2020-03" db="EMBL/GenBank/DDBJ databases">
        <title>Dissostichus mawsoni Genome sequencing and assembly.</title>
        <authorList>
            <person name="Park H."/>
        </authorList>
    </citation>
    <scope>NUCLEOTIDE SEQUENCE [LARGE SCALE GENOMIC DNA]</scope>
    <source>
        <strain evidence="2">DM0001</strain>
        <tissue evidence="2">Muscle</tissue>
    </source>
</reference>
<proteinExistence type="predicted"/>
<feature type="chain" id="PRO_5029613431" description="C2H2-type domain-containing protein" evidence="1">
    <location>
        <begin position="21"/>
        <end position="236"/>
    </location>
</feature>
<evidence type="ECO:0008006" key="4">
    <source>
        <dbReference type="Google" id="ProtNLM"/>
    </source>
</evidence>
<keyword evidence="3" id="KW-1185">Reference proteome</keyword>
<dbReference type="Proteomes" id="UP000518266">
    <property type="component" value="Unassembled WGS sequence"/>
</dbReference>
<keyword evidence="1" id="KW-0732">Signal</keyword>
<accession>A0A7J5XLA4</accession>
<evidence type="ECO:0000313" key="3">
    <source>
        <dbReference type="Proteomes" id="UP000518266"/>
    </source>
</evidence>
<dbReference type="EMBL" id="JAAKFY010000022">
    <property type="protein sequence ID" value="KAF3837623.1"/>
    <property type="molecule type" value="Genomic_DNA"/>
</dbReference>